<dbReference type="GO" id="GO:0030154">
    <property type="term" value="P:cell differentiation"/>
    <property type="evidence" value="ECO:0007669"/>
    <property type="project" value="UniProtKB-ARBA"/>
</dbReference>
<dbReference type="SMART" id="SM00717">
    <property type="entry name" value="SANT"/>
    <property type="match status" value="1"/>
</dbReference>
<evidence type="ECO:0000259" key="7">
    <source>
        <dbReference type="PROSITE" id="PS50090"/>
    </source>
</evidence>
<protein>
    <submittedName>
        <fullName evidence="9">Rose intensity 1</fullName>
    </submittedName>
</protein>
<dbReference type="SUPFAM" id="SSF46689">
    <property type="entry name" value="Homeodomain-like"/>
    <property type="match status" value="1"/>
</dbReference>
<evidence type="ECO:0000256" key="1">
    <source>
        <dbReference type="ARBA" id="ARBA00004123"/>
    </source>
</evidence>
<dbReference type="Gene3D" id="1.10.10.60">
    <property type="entry name" value="Homeodomain-like"/>
    <property type="match status" value="1"/>
</dbReference>
<evidence type="ECO:0000256" key="4">
    <source>
        <dbReference type="ARBA" id="ARBA00023163"/>
    </source>
</evidence>
<dbReference type="EMBL" id="JX992854">
    <property type="protein sequence ID" value="AGC66791.1"/>
    <property type="molecule type" value="Genomic_DNA"/>
</dbReference>
<dbReference type="InterPro" id="IPR009057">
    <property type="entry name" value="Homeodomain-like_sf"/>
</dbReference>
<sequence length="84" mass="9719">MASSENSSSDDYFSTSQEVNKKESKVQVQLSEDEEDLVIRMYNLVGDRWPLIAGRIPGRSADQIKKYWLSRYSTTAFPKQKINR</sequence>
<keyword evidence="4" id="KW-0804">Transcription</keyword>
<dbReference type="PANTHER" id="PTHR47998:SF3">
    <property type="entry name" value="TRANSCRIPTION FACTOR TRY-LIKE"/>
    <property type="match status" value="1"/>
</dbReference>
<keyword evidence="2" id="KW-0805">Transcription regulation</keyword>
<evidence type="ECO:0000313" key="9">
    <source>
        <dbReference type="EMBL" id="AGC66791.1"/>
    </source>
</evidence>
<keyword evidence="3" id="KW-0238">DNA-binding</keyword>
<feature type="domain" description="HTH myb-type" evidence="8">
    <location>
        <begin position="22"/>
        <end position="76"/>
    </location>
</feature>
<keyword evidence="5" id="KW-0539">Nucleus</keyword>
<dbReference type="GO" id="GO:0009653">
    <property type="term" value="P:anatomical structure morphogenesis"/>
    <property type="evidence" value="ECO:0007669"/>
    <property type="project" value="UniProtKB-ARBA"/>
</dbReference>
<name>L7VK04_ERYLE</name>
<evidence type="ECO:0000256" key="6">
    <source>
        <dbReference type="SAM" id="MobiDB-lite"/>
    </source>
</evidence>
<reference evidence="9" key="2">
    <citation type="journal article" date="2013" name="Genetics">
        <title>Genetic Dissection of a Major Anthocyanin QTL Contributing to Pollinator-Mediated Reproductive Isolation Between Sister Species of Mimulus.</title>
        <authorList>
            <person name="Yuan Y.W."/>
            <person name="Sagawa J.M."/>
            <person name="Young R.C."/>
            <person name="Christensen B.J."/>
            <person name="Bradshaw H.D.Jr."/>
        </authorList>
    </citation>
    <scope>NUCLEOTIDE SEQUENCE</scope>
</reference>
<gene>
    <name evidence="9" type="primary">ROI1</name>
</gene>
<organism evidence="9">
    <name type="scientific">Erythranthe lewisii</name>
    <name type="common">Purple monkey flower</name>
    <name type="synonym">Mimulus lewisii</name>
    <dbReference type="NCBI Taxonomy" id="69919"/>
    <lineage>
        <taxon>Eukaryota</taxon>
        <taxon>Viridiplantae</taxon>
        <taxon>Streptophyta</taxon>
        <taxon>Embryophyta</taxon>
        <taxon>Tracheophyta</taxon>
        <taxon>Spermatophyta</taxon>
        <taxon>Magnoliopsida</taxon>
        <taxon>eudicotyledons</taxon>
        <taxon>Gunneridae</taxon>
        <taxon>Pentapetalae</taxon>
        <taxon>asterids</taxon>
        <taxon>lamiids</taxon>
        <taxon>Lamiales</taxon>
        <taxon>Phrymaceae</taxon>
        <taxon>Erythranthe</taxon>
    </lineage>
</organism>
<accession>L7VK04</accession>
<dbReference type="FunFam" id="1.10.10.60:FF:000160">
    <property type="entry name" value="MYB-like transcription factor"/>
    <property type="match status" value="1"/>
</dbReference>
<dbReference type="GO" id="GO:0090558">
    <property type="term" value="P:plant epidermis development"/>
    <property type="evidence" value="ECO:0007669"/>
    <property type="project" value="UniProtKB-ARBA"/>
</dbReference>
<dbReference type="InterPro" id="IPR017930">
    <property type="entry name" value="Myb_dom"/>
</dbReference>
<dbReference type="CDD" id="cd00167">
    <property type="entry name" value="SANT"/>
    <property type="match status" value="1"/>
</dbReference>
<dbReference type="InterPro" id="IPR015495">
    <property type="entry name" value="Myb_TF_plants"/>
</dbReference>
<feature type="region of interest" description="Disordered" evidence="6">
    <location>
        <begin position="1"/>
        <end position="27"/>
    </location>
</feature>
<dbReference type="AlphaFoldDB" id="L7VK04"/>
<evidence type="ECO:0000256" key="3">
    <source>
        <dbReference type="ARBA" id="ARBA00023125"/>
    </source>
</evidence>
<dbReference type="GO" id="GO:0048731">
    <property type="term" value="P:system development"/>
    <property type="evidence" value="ECO:0007669"/>
    <property type="project" value="UniProtKB-ARBA"/>
</dbReference>
<reference evidence="9" key="1">
    <citation type="submission" date="2012-10" db="EMBL/GenBank/DDBJ databases">
        <authorList>
            <person name="Yuan Y.-W."/>
            <person name="Sagawa J.M."/>
            <person name="Young R.C."/>
            <person name="Christensen B.J."/>
            <person name="Bradshaw H.D.Jr."/>
        </authorList>
    </citation>
    <scope>NUCLEOTIDE SEQUENCE</scope>
</reference>
<dbReference type="GO" id="GO:0000976">
    <property type="term" value="F:transcription cis-regulatory region binding"/>
    <property type="evidence" value="ECO:0007669"/>
    <property type="project" value="TreeGrafter"/>
</dbReference>
<evidence type="ECO:0000256" key="5">
    <source>
        <dbReference type="ARBA" id="ARBA00023242"/>
    </source>
</evidence>
<feature type="compositionally biased region" description="Low complexity" evidence="6">
    <location>
        <begin position="1"/>
        <end position="16"/>
    </location>
</feature>
<dbReference type="PROSITE" id="PS51294">
    <property type="entry name" value="HTH_MYB"/>
    <property type="match status" value="1"/>
</dbReference>
<dbReference type="PROSITE" id="PS50090">
    <property type="entry name" value="MYB_LIKE"/>
    <property type="match status" value="1"/>
</dbReference>
<proteinExistence type="predicted"/>
<dbReference type="Pfam" id="PF00249">
    <property type="entry name" value="Myb_DNA-binding"/>
    <property type="match status" value="1"/>
</dbReference>
<dbReference type="GO" id="GO:0006355">
    <property type="term" value="P:regulation of DNA-templated transcription"/>
    <property type="evidence" value="ECO:0007669"/>
    <property type="project" value="TreeGrafter"/>
</dbReference>
<feature type="domain" description="Myb-like" evidence="7">
    <location>
        <begin position="22"/>
        <end position="72"/>
    </location>
</feature>
<dbReference type="PANTHER" id="PTHR47998">
    <property type="entry name" value="TRANSCRIPTION FACTOR MYB51-LIKE ISOFORM X1"/>
    <property type="match status" value="1"/>
</dbReference>
<comment type="subcellular location">
    <subcellularLocation>
        <location evidence="1">Nucleus</location>
    </subcellularLocation>
</comment>
<dbReference type="GO" id="GO:0005634">
    <property type="term" value="C:nucleus"/>
    <property type="evidence" value="ECO:0007669"/>
    <property type="project" value="UniProtKB-SubCell"/>
</dbReference>
<evidence type="ECO:0000259" key="8">
    <source>
        <dbReference type="PROSITE" id="PS51294"/>
    </source>
</evidence>
<dbReference type="InterPro" id="IPR001005">
    <property type="entry name" value="SANT/Myb"/>
</dbReference>
<evidence type="ECO:0000256" key="2">
    <source>
        <dbReference type="ARBA" id="ARBA00023015"/>
    </source>
</evidence>